<feature type="transmembrane region" description="Helical" evidence="1">
    <location>
        <begin position="106"/>
        <end position="127"/>
    </location>
</feature>
<protein>
    <submittedName>
        <fullName evidence="2">Uncharacterized protein</fullName>
    </submittedName>
</protein>
<evidence type="ECO:0000313" key="2">
    <source>
        <dbReference type="EMBL" id="CDD57076.1"/>
    </source>
</evidence>
<evidence type="ECO:0000313" key="3">
    <source>
        <dbReference type="Proteomes" id="UP000018141"/>
    </source>
</evidence>
<evidence type="ECO:0000256" key="1">
    <source>
        <dbReference type="SAM" id="Phobius"/>
    </source>
</evidence>
<proteinExistence type="predicted"/>
<dbReference type="Proteomes" id="UP000018141">
    <property type="component" value="Unassembled WGS sequence"/>
</dbReference>
<keyword evidence="1" id="KW-1133">Transmembrane helix</keyword>
<dbReference type="AlphaFoldDB" id="R7B2U8"/>
<gene>
    <name evidence="2" type="ORF">BN656_01405</name>
</gene>
<feature type="transmembrane region" description="Helical" evidence="1">
    <location>
        <begin position="7"/>
        <end position="26"/>
    </location>
</feature>
<keyword evidence="1" id="KW-0472">Membrane</keyword>
<accession>R7B2U8</accession>
<name>R7B2U8_9FIRM</name>
<keyword evidence="1" id="KW-0812">Transmembrane</keyword>
<dbReference type="EMBL" id="CBHH010000042">
    <property type="protein sequence ID" value="CDD57076.1"/>
    <property type="molecule type" value="Genomic_DNA"/>
</dbReference>
<reference evidence="2" key="1">
    <citation type="submission" date="2012-11" db="EMBL/GenBank/DDBJ databases">
        <title>Dependencies among metagenomic species, viruses, plasmids and units of genetic variation.</title>
        <authorList>
            <person name="Nielsen H.B."/>
            <person name="Almeida M."/>
            <person name="Juncker A.S."/>
            <person name="Rasmussen S."/>
            <person name="Li J."/>
            <person name="Sunagawa S."/>
            <person name="Plichta D."/>
            <person name="Gautier L."/>
            <person name="Le Chatelier E."/>
            <person name="Peletier E."/>
            <person name="Bonde I."/>
            <person name="Nielsen T."/>
            <person name="Manichanh C."/>
            <person name="Arumugam M."/>
            <person name="Batto J."/>
            <person name="Santos M.B.Q.D."/>
            <person name="Blom N."/>
            <person name="Borruel N."/>
            <person name="Burgdorf K.S."/>
            <person name="Boumezbeur F."/>
            <person name="Casellas F."/>
            <person name="Dore J."/>
            <person name="Guarner F."/>
            <person name="Hansen T."/>
            <person name="Hildebrand F."/>
            <person name="Kaas R.S."/>
            <person name="Kennedy S."/>
            <person name="Kristiansen K."/>
            <person name="Kultima J.R."/>
            <person name="Leonard P."/>
            <person name="Levenez F."/>
            <person name="Lund O."/>
            <person name="Moumen B."/>
            <person name="Le Paslier D."/>
            <person name="Pons N."/>
            <person name="Pedersen O."/>
            <person name="Prifti E."/>
            <person name="Qin J."/>
            <person name="Raes J."/>
            <person name="Tap J."/>
            <person name="Tims S."/>
            <person name="Ussery D.W."/>
            <person name="Yamada T."/>
            <person name="MetaHit consortium"/>
            <person name="Renault P."/>
            <person name="Sicheritz-Ponten T."/>
            <person name="Bork P."/>
            <person name="Wang J."/>
            <person name="Brunak S."/>
            <person name="Ehrlich S.D."/>
        </authorList>
    </citation>
    <scope>NUCLEOTIDE SEQUENCE [LARGE SCALE GENOMIC DNA]</scope>
</reference>
<organism evidence="2 3">
    <name type="scientific">Bacteroides pectinophilus CAG:437</name>
    <dbReference type="NCBI Taxonomy" id="1263051"/>
    <lineage>
        <taxon>Bacteria</taxon>
        <taxon>Bacillati</taxon>
        <taxon>Bacillota</taxon>
        <taxon>Clostridia</taxon>
        <taxon>Eubacteriales</taxon>
    </lineage>
</organism>
<comment type="caution">
    <text evidence="2">The sequence shown here is derived from an EMBL/GenBank/DDBJ whole genome shotgun (WGS) entry which is preliminary data.</text>
</comment>
<sequence>MGKKDYGNILTTVIFSIFILAGLWTWENRGFLFGYFPHTSHYELTEGYYDYSVRRSEEAAVIVKKPDGTGNCRGYVAAGIGERIGDTLIVAYSADTRPHVARIKPVISPSWLIAAIAVIIGNITAVYKKYRE</sequence>